<keyword evidence="9" id="KW-1185">Reference proteome</keyword>
<evidence type="ECO:0000313" key="9">
    <source>
        <dbReference type="Proteomes" id="UP000325440"/>
    </source>
</evidence>
<feature type="region of interest" description="Disordered" evidence="7">
    <location>
        <begin position="184"/>
        <end position="203"/>
    </location>
</feature>
<keyword evidence="5" id="KW-0175">Coiled coil</keyword>
<feature type="compositionally biased region" description="Basic residues" evidence="7">
    <location>
        <begin position="232"/>
        <end position="246"/>
    </location>
</feature>
<evidence type="ECO:0000256" key="7">
    <source>
        <dbReference type="SAM" id="MobiDB-lite"/>
    </source>
</evidence>
<dbReference type="Pfam" id="PF05890">
    <property type="entry name" value="Ebp2"/>
    <property type="match status" value="1"/>
</dbReference>
<evidence type="ECO:0000313" key="8">
    <source>
        <dbReference type="EMBL" id="VVC33106.1"/>
    </source>
</evidence>
<dbReference type="GO" id="GO:0005730">
    <property type="term" value="C:nucleolus"/>
    <property type="evidence" value="ECO:0007669"/>
    <property type="project" value="UniProtKB-SubCell"/>
</dbReference>
<dbReference type="PANTHER" id="PTHR13028:SF0">
    <property type="entry name" value="RRNA-PROCESSING PROTEIN EBP2-RELATED"/>
    <property type="match status" value="1"/>
</dbReference>
<dbReference type="OrthoDB" id="443772at2759"/>
<comment type="similarity">
    <text evidence="3">Belongs to the EBP2 family.</text>
</comment>
<dbReference type="GO" id="GO:0030687">
    <property type="term" value="C:preribosome, large subunit precursor"/>
    <property type="evidence" value="ECO:0007669"/>
    <property type="project" value="TreeGrafter"/>
</dbReference>
<evidence type="ECO:0000256" key="6">
    <source>
        <dbReference type="ARBA" id="ARBA00023242"/>
    </source>
</evidence>
<evidence type="ECO:0000256" key="3">
    <source>
        <dbReference type="ARBA" id="ARBA00007336"/>
    </source>
</evidence>
<feature type="compositionally biased region" description="Basic and acidic residues" evidence="7">
    <location>
        <begin position="216"/>
        <end position="231"/>
    </location>
</feature>
<name>A0A5E4MQE5_9HEMI</name>
<dbReference type="GO" id="GO:0042273">
    <property type="term" value="P:ribosomal large subunit biogenesis"/>
    <property type="evidence" value="ECO:0007669"/>
    <property type="project" value="TreeGrafter"/>
</dbReference>
<comment type="subcellular location">
    <subcellularLocation>
        <location evidence="2">Nucleus</location>
        <location evidence="2">Nucleolus</location>
    </subcellularLocation>
</comment>
<feature type="region of interest" description="Disordered" evidence="7">
    <location>
        <begin position="216"/>
        <end position="293"/>
    </location>
</feature>
<dbReference type="EMBL" id="CABPRJ010000963">
    <property type="protein sequence ID" value="VVC33106.1"/>
    <property type="molecule type" value="Genomic_DNA"/>
</dbReference>
<protein>
    <submittedName>
        <fullName evidence="8">Eukaryotic rRNA processing</fullName>
    </submittedName>
</protein>
<dbReference type="AlphaFoldDB" id="A0A5E4MQE5"/>
<gene>
    <name evidence="8" type="ORF">CINCED_3A016328</name>
</gene>
<proteinExistence type="inferred from homology"/>
<evidence type="ECO:0000256" key="4">
    <source>
        <dbReference type="ARBA" id="ARBA00022517"/>
    </source>
</evidence>
<dbReference type="Proteomes" id="UP000325440">
    <property type="component" value="Unassembled WGS sequence"/>
</dbReference>
<dbReference type="InterPro" id="IPR008610">
    <property type="entry name" value="Ebp2"/>
</dbReference>
<evidence type="ECO:0000256" key="2">
    <source>
        <dbReference type="ARBA" id="ARBA00004604"/>
    </source>
</evidence>
<evidence type="ECO:0000256" key="1">
    <source>
        <dbReference type="ARBA" id="ARBA00003387"/>
    </source>
</evidence>
<keyword evidence="6" id="KW-0539">Nucleus</keyword>
<keyword evidence="4" id="KW-0690">Ribosome biogenesis</keyword>
<sequence>MSPMMSTMMDMSSDLDSEEELLELYASGKIKPGLNIPVENEKVLINNVNALKEILSSFASSLPWTERLDIVAETAPLAPELSMEITEQQQFLKAGKIDEVALNDFKRETMFHRQAQSAVMRGVQLLLKNNIATHRPEDYFAEMFKSDEHMQKVRHALLQRKTALEQTEKVRRIRQEKKLAKEKRVAAVQDKHKQKRELNENIKKFRKGLRNDLDFLETDTKKNKKQDDSNGKKKNLTKSQHKRKGKDAKYGFGGKKRGIKGNTKESTFGGSKKPSKEKNKGRIAKKKRMSSRK</sequence>
<feature type="compositionally biased region" description="Basic residues" evidence="7">
    <location>
        <begin position="281"/>
        <end position="293"/>
    </location>
</feature>
<reference evidence="8 9" key="1">
    <citation type="submission" date="2019-08" db="EMBL/GenBank/DDBJ databases">
        <authorList>
            <person name="Alioto T."/>
            <person name="Alioto T."/>
            <person name="Gomez Garrido J."/>
        </authorList>
    </citation>
    <scope>NUCLEOTIDE SEQUENCE [LARGE SCALE GENOMIC DNA]</scope>
</reference>
<organism evidence="8 9">
    <name type="scientific">Cinara cedri</name>
    <dbReference type="NCBI Taxonomy" id="506608"/>
    <lineage>
        <taxon>Eukaryota</taxon>
        <taxon>Metazoa</taxon>
        <taxon>Ecdysozoa</taxon>
        <taxon>Arthropoda</taxon>
        <taxon>Hexapoda</taxon>
        <taxon>Insecta</taxon>
        <taxon>Pterygota</taxon>
        <taxon>Neoptera</taxon>
        <taxon>Paraneoptera</taxon>
        <taxon>Hemiptera</taxon>
        <taxon>Sternorrhyncha</taxon>
        <taxon>Aphidomorpha</taxon>
        <taxon>Aphidoidea</taxon>
        <taxon>Aphididae</taxon>
        <taxon>Lachninae</taxon>
        <taxon>Cinara</taxon>
    </lineage>
</organism>
<comment type="function">
    <text evidence="1">Required for the processing of the 27S pre-rRNA.</text>
</comment>
<evidence type="ECO:0000256" key="5">
    <source>
        <dbReference type="ARBA" id="ARBA00023054"/>
    </source>
</evidence>
<dbReference type="GO" id="GO:0006364">
    <property type="term" value="P:rRNA processing"/>
    <property type="evidence" value="ECO:0007669"/>
    <property type="project" value="TreeGrafter"/>
</dbReference>
<dbReference type="GO" id="GO:0034399">
    <property type="term" value="C:nuclear periphery"/>
    <property type="evidence" value="ECO:0007669"/>
    <property type="project" value="TreeGrafter"/>
</dbReference>
<dbReference type="PANTHER" id="PTHR13028">
    <property type="entry name" value="RRNA PROCESSING PROTEIN EBNA1-BINDING PROTEIN-RELATED"/>
    <property type="match status" value="1"/>
</dbReference>
<accession>A0A5E4MQE5</accession>